<evidence type="ECO:0000256" key="1">
    <source>
        <dbReference type="SAM" id="Phobius"/>
    </source>
</evidence>
<feature type="transmembrane region" description="Helical" evidence="1">
    <location>
        <begin position="259"/>
        <end position="278"/>
    </location>
</feature>
<protein>
    <submittedName>
        <fullName evidence="2">MFS transporter</fullName>
    </submittedName>
</protein>
<dbReference type="PANTHER" id="PTHR23528:SF1">
    <property type="entry name" value="MAJOR FACILITATOR SUPERFAMILY (MFS) PROFILE DOMAIN-CONTAINING PROTEIN"/>
    <property type="match status" value="1"/>
</dbReference>
<dbReference type="InterPro" id="IPR011701">
    <property type="entry name" value="MFS"/>
</dbReference>
<dbReference type="Gene3D" id="1.20.1250.20">
    <property type="entry name" value="MFS general substrate transporter like domains"/>
    <property type="match status" value="2"/>
</dbReference>
<evidence type="ECO:0000313" key="2">
    <source>
        <dbReference type="EMBL" id="RCJ36118.1"/>
    </source>
</evidence>
<sequence>MTTSKSHLNILWVQVWVLAAVQGAITLSWLIYNIYLPQLLTQFGFPASLAVGLVLVENALGAVLEPLMGGLSDQARRWVGTRFPFISVGMILASTLFIAIPCVVSLIPPTTVIRSLLPIVLVAWALAMTIFRSPVMCLLGMYSKPAQLPLTASFITLTGGVIGAFKPISYKFILSLGPVYTFAIGSFVMLGAAAVFRLVNPSEAPVDRHQAETVKLPLEKLALILGTGFGVAWGIRFLMDVLGKVLKTQLNTDNIDMQLVWIGIAIAIASIPAGIFAVKIGNRQAMLCGICAIIPSLLIMISLGAQIPIVVVIVTSFSLIVNGAIPFALGLVPQRWAGLGIGMYFGGFALAMSLFGIIFPQLQVITPFIGAVGGGLAFLFAGVCIAVSGISETQRNPEV</sequence>
<feature type="transmembrane region" description="Helical" evidence="1">
    <location>
        <begin position="179"/>
        <end position="200"/>
    </location>
</feature>
<reference evidence="3" key="1">
    <citation type="submission" date="2016-04" db="EMBL/GenBank/DDBJ databases">
        <authorList>
            <person name="Tabuchi Yagui T.R."/>
        </authorList>
    </citation>
    <scope>NUCLEOTIDE SEQUENCE [LARGE SCALE GENOMIC DNA]</scope>
</reference>
<feature type="transmembrane region" description="Helical" evidence="1">
    <location>
        <begin position="336"/>
        <end position="359"/>
    </location>
</feature>
<comment type="caution">
    <text evidence="2">The sequence shown here is derived from an EMBL/GenBank/DDBJ whole genome shotgun (WGS) entry which is preliminary data.</text>
</comment>
<feature type="transmembrane region" description="Helical" evidence="1">
    <location>
        <begin position="309"/>
        <end position="329"/>
    </location>
</feature>
<dbReference type="EMBL" id="LXQE01000150">
    <property type="protein sequence ID" value="RCJ36118.1"/>
    <property type="molecule type" value="Genomic_DNA"/>
</dbReference>
<keyword evidence="1" id="KW-0812">Transmembrane</keyword>
<feature type="transmembrane region" description="Helical" evidence="1">
    <location>
        <begin position="365"/>
        <end position="387"/>
    </location>
</feature>
<keyword evidence="1" id="KW-0472">Membrane</keyword>
<dbReference type="GO" id="GO:0022857">
    <property type="term" value="F:transmembrane transporter activity"/>
    <property type="evidence" value="ECO:0007669"/>
    <property type="project" value="InterPro"/>
</dbReference>
<feature type="transmembrane region" description="Helical" evidence="1">
    <location>
        <begin position="119"/>
        <end position="142"/>
    </location>
</feature>
<feature type="transmembrane region" description="Helical" evidence="1">
    <location>
        <begin position="85"/>
        <end position="107"/>
    </location>
</feature>
<dbReference type="Proteomes" id="UP000252085">
    <property type="component" value="Unassembled WGS sequence"/>
</dbReference>
<dbReference type="SUPFAM" id="SSF103473">
    <property type="entry name" value="MFS general substrate transporter"/>
    <property type="match status" value="1"/>
</dbReference>
<evidence type="ECO:0000313" key="3">
    <source>
        <dbReference type="Proteomes" id="UP000252085"/>
    </source>
</evidence>
<dbReference type="PANTHER" id="PTHR23528">
    <property type="match status" value="1"/>
</dbReference>
<feature type="transmembrane region" description="Helical" evidence="1">
    <location>
        <begin position="285"/>
        <end position="303"/>
    </location>
</feature>
<proteinExistence type="predicted"/>
<feature type="transmembrane region" description="Helical" evidence="1">
    <location>
        <begin position="12"/>
        <end position="31"/>
    </location>
</feature>
<accession>A0A367RHT5</accession>
<dbReference type="AlphaFoldDB" id="A0A367RHT5"/>
<organism evidence="2 3">
    <name type="scientific">Nostoc punctiforme NIES-2108</name>
    <dbReference type="NCBI Taxonomy" id="1356359"/>
    <lineage>
        <taxon>Bacteria</taxon>
        <taxon>Bacillati</taxon>
        <taxon>Cyanobacteriota</taxon>
        <taxon>Cyanophyceae</taxon>
        <taxon>Nostocales</taxon>
        <taxon>Nostocaceae</taxon>
        <taxon>Nostoc</taxon>
    </lineage>
</organism>
<keyword evidence="1" id="KW-1133">Transmembrane helix</keyword>
<feature type="transmembrane region" description="Helical" evidence="1">
    <location>
        <begin position="43"/>
        <end position="64"/>
    </location>
</feature>
<name>A0A367RHT5_NOSPU</name>
<gene>
    <name evidence="2" type="ORF">A6769_17570</name>
</gene>
<feature type="transmembrane region" description="Helical" evidence="1">
    <location>
        <begin position="154"/>
        <end position="173"/>
    </location>
</feature>
<dbReference type="InterPro" id="IPR036259">
    <property type="entry name" value="MFS_trans_sf"/>
</dbReference>
<dbReference type="Pfam" id="PF07690">
    <property type="entry name" value="MFS_1"/>
    <property type="match status" value="1"/>
</dbReference>